<dbReference type="Proteomes" id="UP001430953">
    <property type="component" value="Unassembled WGS sequence"/>
</dbReference>
<comment type="similarity">
    <text evidence="3">Belongs to the PIH1 family. Kintoun subfamily.</text>
</comment>
<feature type="compositionally biased region" description="Acidic residues" evidence="4">
    <location>
        <begin position="605"/>
        <end position="614"/>
    </location>
</feature>
<evidence type="ECO:0000259" key="5">
    <source>
        <dbReference type="Pfam" id="PF08190"/>
    </source>
</evidence>
<evidence type="ECO:0000256" key="4">
    <source>
        <dbReference type="SAM" id="MobiDB-lite"/>
    </source>
</evidence>
<comment type="function">
    <text evidence="3">Required for cytoplasmic pre-assembly of axonemal dyneins, thereby playing a central role in motility in cilia and flagella. Involved in pre-assembly of dynein arm complexes in the cytoplasm before intraflagellar transport loads them for the ciliary compartment.</text>
</comment>
<sequence length="851" mass="97530">MDVYEHRRENWEDFEVSREELKDITDCLKKEEFRKLLIEYAEEVTDPDNRKLYEKEITQLEKERGVDVTFVNPEPGYVIKTSVDGDRKCFLNISKNDIVARPTSQPSYEQGHRGLQWSIPYTLVPPRYDLDKKNVRCVVYDVVFHPDTIYLASKNARFREIVNNTALDGVENNFKVKLDRKNLKFPKINFKGMTHPTVIRKPSETAPTEPLDIEPEIYQKIMSSYDESRESHLKEKEEKPQRAAPATTYYKDKQEKPEDEKYATPKFSIKHQSDVEMEDFVLSRDAKMFAAIPKKLVITIDLPLLKSANDAALDIHERSLTLKSEKPAKYLLDLPLPYSVDGDNGNAKFDAKYKKLIVTLPVIRSLVPADGTSRIDSKTDGDQNSDTIKTSRNDKENLLSNKIQLVEECKNTTQVIDFNKTSEITDRCEDTALRTSNATEIADAFMNPSVKYNLPSYTCNIYNNQLAVVINVKNVNTIQHKILNNNVGIHILLTSMGTGFFLQYYSLCLKIGSGSVEPETLTIEPWDNNVTFNITVKNIENIAQYFVGTDTEFMERKDLPTAASFTNKCKELTFPAKDESQAERQISVQHQEDGVVINICPNQQDSDDEEEPEEDTRVVKRRQEKKHVIEKARSVSESSGDELASNSSGSSVRHSKGILKSRRARDFSRSMSESSADENSLPTSCTDYHYDSVHDINSESDCSSLKKTVRFNDVVSRQLFRSNSSILGQRKKNQRKLRNKKRAHDRRLSESENSETEERDKYKVDYKRSPTEETSENVKPILARDKHLQQQRTANIEIAKSSIDDKRSLHKHKSSFEEKSTEDVHADASTKATKDAVQLEFKNDLIFDLDI</sequence>
<dbReference type="Pfam" id="PF18201">
    <property type="entry name" value="PIH1_CS"/>
    <property type="match status" value="1"/>
</dbReference>
<gene>
    <name evidence="7" type="ORF">PUN28_007453</name>
</gene>
<evidence type="ECO:0000259" key="6">
    <source>
        <dbReference type="Pfam" id="PF18201"/>
    </source>
</evidence>
<dbReference type="InterPro" id="IPR041442">
    <property type="entry name" value="PIH1D1/2/3_CS-like"/>
</dbReference>
<feature type="region of interest" description="Disordered" evidence="4">
    <location>
        <begin position="725"/>
        <end position="777"/>
    </location>
</feature>
<dbReference type="HAMAP" id="MF_03069">
    <property type="entry name" value="Kintoun"/>
    <property type="match status" value="1"/>
</dbReference>
<dbReference type="CDD" id="cd00298">
    <property type="entry name" value="ACD_sHsps_p23-like"/>
    <property type="match status" value="1"/>
</dbReference>
<reference evidence="7 8" key="1">
    <citation type="submission" date="2023-03" db="EMBL/GenBank/DDBJ databases">
        <title>High recombination rates correlate with genetic variation in Cardiocondyla obscurior ants.</title>
        <authorList>
            <person name="Errbii M."/>
        </authorList>
    </citation>
    <scope>NUCLEOTIDE SEQUENCE [LARGE SCALE GENOMIC DNA]</scope>
    <source>
        <strain evidence="7">Alpha-2009</strain>
        <tissue evidence="7">Whole body</tissue>
    </source>
</reference>
<feature type="region of interest" description="Disordered" evidence="4">
    <location>
        <begin position="800"/>
        <end position="833"/>
    </location>
</feature>
<evidence type="ECO:0000313" key="7">
    <source>
        <dbReference type="EMBL" id="KAL0122763.1"/>
    </source>
</evidence>
<evidence type="ECO:0000256" key="2">
    <source>
        <dbReference type="ARBA" id="ARBA00024190"/>
    </source>
</evidence>
<feature type="compositionally biased region" description="Basic and acidic residues" evidence="4">
    <location>
        <begin position="814"/>
        <end position="833"/>
    </location>
</feature>
<dbReference type="InterPro" id="IPR034727">
    <property type="entry name" value="Kintoun"/>
</dbReference>
<keyword evidence="8" id="KW-1185">Reference proteome</keyword>
<comment type="caution">
    <text evidence="7">The sequence shown here is derived from an EMBL/GenBank/DDBJ whole genome shotgun (WGS) entry which is preliminary data.</text>
</comment>
<evidence type="ECO:0000256" key="3">
    <source>
        <dbReference type="HAMAP-Rule" id="MF_03069"/>
    </source>
</evidence>
<feature type="compositionally biased region" description="Basic and acidic residues" evidence="4">
    <location>
        <begin position="250"/>
        <end position="263"/>
    </location>
</feature>
<feature type="region of interest" description="Disordered" evidence="4">
    <location>
        <begin position="601"/>
        <end position="684"/>
    </location>
</feature>
<dbReference type="AlphaFoldDB" id="A0AAW2G5F7"/>
<feature type="domain" description="PIH1D1/2/3 CS-like" evidence="6">
    <location>
        <begin position="262"/>
        <end position="363"/>
    </location>
</feature>
<feature type="domain" description="PIH1 N-terminal" evidence="5">
    <location>
        <begin position="44"/>
        <end position="204"/>
    </location>
</feature>
<name>A0AAW2G5F7_9HYME</name>
<accession>A0AAW2G5F7</accession>
<dbReference type="PANTHER" id="PTHR22997:SF3">
    <property type="entry name" value="PROTEIN KINTOUN"/>
    <property type="match status" value="1"/>
</dbReference>
<feature type="compositionally biased region" description="Basic residues" evidence="4">
    <location>
        <begin position="653"/>
        <end position="663"/>
    </location>
</feature>
<feature type="compositionally biased region" description="Basic residues" evidence="4">
    <location>
        <begin position="729"/>
        <end position="745"/>
    </location>
</feature>
<dbReference type="GO" id="GO:0070286">
    <property type="term" value="P:axonemal dynein complex assembly"/>
    <property type="evidence" value="ECO:0007669"/>
    <property type="project" value="UniProtKB-UniRule"/>
</dbReference>
<feature type="compositionally biased region" description="Polar residues" evidence="4">
    <location>
        <begin position="669"/>
        <end position="684"/>
    </location>
</feature>
<dbReference type="Pfam" id="PF08190">
    <property type="entry name" value="PIH1"/>
    <property type="match status" value="1"/>
</dbReference>
<feature type="compositionally biased region" description="Basic and acidic residues" evidence="4">
    <location>
        <begin position="746"/>
        <end position="771"/>
    </location>
</feature>
<dbReference type="PANTHER" id="PTHR22997">
    <property type="entry name" value="PIH1 DOMAIN-CONTAINING PROTEIN 1"/>
    <property type="match status" value="1"/>
</dbReference>
<feature type="compositionally biased region" description="Basic and acidic residues" evidence="4">
    <location>
        <begin position="228"/>
        <end position="241"/>
    </location>
</feature>
<organism evidence="7 8">
    <name type="scientific">Cardiocondyla obscurior</name>
    <dbReference type="NCBI Taxonomy" id="286306"/>
    <lineage>
        <taxon>Eukaryota</taxon>
        <taxon>Metazoa</taxon>
        <taxon>Ecdysozoa</taxon>
        <taxon>Arthropoda</taxon>
        <taxon>Hexapoda</taxon>
        <taxon>Insecta</taxon>
        <taxon>Pterygota</taxon>
        <taxon>Neoptera</taxon>
        <taxon>Endopterygota</taxon>
        <taxon>Hymenoptera</taxon>
        <taxon>Apocrita</taxon>
        <taxon>Aculeata</taxon>
        <taxon>Formicoidea</taxon>
        <taxon>Formicidae</taxon>
        <taxon>Myrmicinae</taxon>
        <taxon>Cardiocondyla</taxon>
    </lineage>
</organism>
<comment type="subcellular location">
    <subcellularLocation>
        <location evidence="3">Cytoplasm</location>
    </subcellularLocation>
    <subcellularLocation>
        <location evidence="2">Dynein axonemal particle</location>
    </subcellularLocation>
</comment>
<dbReference type="GO" id="GO:0120293">
    <property type="term" value="C:dynein axonemal particle"/>
    <property type="evidence" value="ECO:0007669"/>
    <property type="project" value="UniProtKB-SubCell"/>
</dbReference>
<dbReference type="InterPro" id="IPR012981">
    <property type="entry name" value="PIH1_N"/>
</dbReference>
<evidence type="ECO:0000313" key="8">
    <source>
        <dbReference type="Proteomes" id="UP001430953"/>
    </source>
</evidence>
<protein>
    <recommendedName>
        <fullName evidence="3">Protein kintoun</fullName>
    </recommendedName>
    <alternativeName>
        <fullName evidence="3">Dynein assembly factor 2, axonemal homolog</fullName>
    </alternativeName>
</protein>
<feature type="region of interest" description="Disordered" evidence="4">
    <location>
        <begin position="228"/>
        <end position="263"/>
    </location>
</feature>
<evidence type="ECO:0000256" key="1">
    <source>
        <dbReference type="ARBA" id="ARBA00022490"/>
    </source>
</evidence>
<dbReference type="GO" id="GO:0060285">
    <property type="term" value="P:cilium-dependent cell motility"/>
    <property type="evidence" value="ECO:0007669"/>
    <property type="project" value="UniProtKB-UniRule"/>
</dbReference>
<dbReference type="InterPro" id="IPR050734">
    <property type="entry name" value="PIH1/Kintoun_subfamily"/>
</dbReference>
<keyword evidence="1 3" id="KW-0963">Cytoplasm</keyword>
<dbReference type="EMBL" id="JADYXP020000006">
    <property type="protein sequence ID" value="KAL0122763.1"/>
    <property type="molecule type" value="Genomic_DNA"/>
</dbReference>
<proteinExistence type="inferred from homology"/>